<reference evidence="2" key="1">
    <citation type="submission" date="2022-11" db="UniProtKB">
        <authorList>
            <consortium name="WormBaseParasite"/>
        </authorList>
    </citation>
    <scope>IDENTIFICATION</scope>
</reference>
<protein>
    <submittedName>
        <fullName evidence="2">Uncharacterized protein</fullName>
    </submittedName>
</protein>
<sequence>MYVSEILSRPSNLSIDEAVHSLKKKTLNNNGMSLSTYSHYDSGICPDGYQNRSSSSPEVVEEIEVLTEQHSFTLPLNHSNGKPHLEESLHTSHKNLTVSDVYPPIFAEDYAPAFHRSAAFRFPEDPIIPLPKNVLPVHYDLNLDFTEYSTGEHIYGNVSILFESFGNSTDDEIVFHAASNIFIHKLRIRHDGQPAGIKSVKRQFKRDLVRVQLKQRLKVTWYTLEMEFRTRICQTSFEGAHCIKAKIPNSTSEVISSFTTKFEPTFARTFLPCWDEPRAKTTFNISIKHPKNVTVLTNMPEQAAKNLKNDTVVTTHYQATHKMPIYLLAFVVGNFASLEMRTNRNMPLTLWLPKEDVASAHFAANFSPVIFDRIEEEFGILYPISKMDFVASKSFPVGGMENWGLVIFDENAILLPSSFSEG</sequence>
<evidence type="ECO:0000313" key="1">
    <source>
        <dbReference type="Proteomes" id="UP000887579"/>
    </source>
</evidence>
<dbReference type="WBParaSite" id="ES5_v2.g15012.t1">
    <property type="protein sequence ID" value="ES5_v2.g15012.t1"/>
    <property type="gene ID" value="ES5_v2.g15012"/>
</dbReference>
<proteinExistence type="predicted"/>
<organism evidence="1 2">
    <name type="scientific">Panagrolaimus sp. ES5</name>
    <dbReference type="NCBI Taxonomy" id="591445"/>
    <lineage>
        <taxon>Eukaryota</taxon>
        <taxon>Metazoa</taxon>
        <taxon>Ecdysozoa</taxon>
        <taxon>Nematoda</taxon>
        <taxon>Chromadorea</taxon>
        <taxon>Rhabditida</taxon>
        <taxon>Tylenchina</taxon>
        <taxon>Panagrolaimomorpha</taxon>
        <taxon>Panagrolaimoidea</taxon>
        <taxon>Panagrolaimidae</taxon>
        <taxon>Panagrolaimus</taxon>
    </lineage>
</organism>
<dbReference type="Proteomes" id="UP000887579">
    <property type="component" value="Unplaced"/>
</dbReference>
<name>A0AC34FD30_9BILA</name>
<evidence type="ECO:0000313" key="2">
    <source>
        <dbReference type="WBParaSite" id="ES5_v2.g15012.t1"/>
    </source>
</evidence>
<accession>A0AC34FD30</accession>